<dbReference type="PANTHER" id="PTHR31302">
    <property type="entry name" value="TRANSMEMBRANE PROTEIN WITH METALLOPHOSPHOESTERASE DOMAIN-RELATED"/>
    <property type="match status" value="1"/>
</dbReference>
<dbReference type="Gene3D" id="3.60.21.10">
    <property type="match status" value="1"/>
</dbReference>
<accession>A0A1I3UGE9</accession>
<dbReference type="GO" id="GO:0046872">
    <property type="term" value="F:metal ion binding"/>
    <property type="evidence" value="ECO:0007669"/>
    <property type="project" value="UniProtKB-KW"/>
</dbReference>
<gene>
    <name evidence="4" type="ORF">SAMN05444682_114141</name>
</gene>
<keyword evidence="5" id="KW-1185">Reference proteome</keyword>
<evidence type="ECO:0000313" key="4">
    <source>
        <dbReference type="EMBL" id="SFJ81935.1"/>
    </source>
</evidence>
<reference evidence="4 5" key="1">
    <citation type="submission" date="2016-10" db="EMBL/GenBank/DDBJ databases">
        <authorList>
            <person name="de Groot N.N."/>
        </authorList>
    </citation>
    <scope>NUCLEOTIDE SEQUENCE [LARGE SCALE GENOMIC DNA]</scope>
    <source>
        <strain evidence="4 5">RK1</strain>
    </source>
</reference>
<dbReference type="EMBL" id="FOQO01000014">
    <property type="protein sequence ID" value="SFJ81935.1"/>
    <property type="molecule type" value="Genomic_DNA"/>
</dbReference>
<dbReference type="GO" id="GO:0009245">
    <property type="term" value="P:lipid A biosynthetic process"/>
    <property type="evidence" value="ECO:0007669"/>
    <property type="project" value="TreeGrafter"/>
</dbReference>
<dbReference type="InterPro" id="IPR029052">
    <property type="entry name" value="Metallo-depent_PP-like"/>
</dbReference>
<dbReference type="Proteomes" id="UP000198670">
    <property type="component" value="Unassembled WGS sequence"/>
</dbReference>
<organism evidence="4 5">
    <name type="scientific">Parapedobacter indicus</name>
    <dbReference type="NCBI Taxonomy" id="1477437"/>
    <lineage>
        <taxon>Bacteria</taxon>
        <taxon>Pseudomonadati</taxon>
        <taxon>Bacteroidota</taxon>
        <taxon>Sphingobacteriia</taxon>
        <taxon>Sphingobacteriales</taxon>
        <taxon>Sphingobacteriaceae</taxon>
        <taxon>Parapedobacter</taxon>
    </lineage>
</organism>
<dbReference type="GO" id="GO:0016020">
    <property type="term" value="C:membrane"/>
    <property type="evidence" value="ECO:0007669"/>
    <property type="project" value="GOC"/>
</dbReference>
<evidence type="ECO:0000256" key="2">
    <source>
        <dbReference type="ARBA" id="ARBA00022801"/>
    </source>
</evidence>
<protein>
    <submittedName>
        <fullName evidence="4">Calcineurin-like phosphoesterase</fullName>
    </submittedName>
</protein>
<feature type="domain" description="Calcineurin-like phosphoesterase" evidence="3">
    <location>
        <begin position="134"/>
        <end position="349"/>
    </location>
</feature>
<evidence type="ECO:0000256" key="1">
    <source>
        <dbReference type="ARBA" id="ARBA00022723"/>
    </source>
</evidence>
<dbReference type="RefSeq" id="WP_090631721.1">
    <property type="nucleotide sequence ID" value="NZ_FOQO01000014.1"/>
</dbReference>
<keyword evidence="1" id="KW-0479">Metal-binding</keyword>
<keyword evidence="2" id="KW-0378">Hydrolase</keyword>
<dbReference type="AlphaFoldDB" id="A0A1I3UGE9"/>
<dbReference type="PANTHER" id="PTHR31302:SF31">
    <property type="entry name" value="PHOSPHODIESTERASE YAEI"/>
    <property type="match status" value="1"/>
</dbReference>
<evidence type="ECO:0000313" key="5">
    <source>
        <dbReference type="Proteomes" id="UP000198670"/>
    </source>
</evidence>
<sequence>MKRNHIILSVTICLLAFGLRTAANQIVYPWRACPAIVPVGKSIDILYDNPAALPVDSVILSGPYNRVILSADTIQSGRFEYDSFTQAAVGTLIRITIPEGTPEELYDLVVKSGGETNVSRRSVKVLNAFRNPHRFIHISDPHMSRQWVGTPENGYAKELELLDRFIEVANIIHPEYVIVTGDIIHDYTRFDADSLGWGGVVRSGFDHPPLAEEKYKNFFEGAHGFSGVYGFDAPVFSIPGNHDFYGPKADEYPAKAAQWNRLMGKRVYGFSYLDTRIVGSDDYLGDPVVDIPDHAPMSGLQGKLLDSFLNTEGPGKLRIMAQHRPDRVDTAFMNRHRINILLNGHSHRPHESLVGTTPTLNIRPGAVCRSGEIANWEKILGFFRLFTVDGDTFHHTPPLRFCENPTAPYDQLLLNLTLEFSQDNTGRSAANEAVLTNRFDLDLPDCHIRFVMPKNKDGYRVSGGEVYQTIENSRVVVLDVRADVSANSQKTVTVSAHGTQAD</sequence>
<dbReference type="GO" id="GO:0008758">
    <property type="term" value="F:UDP-2,3-diacylglucosamine hydrolase activity"/>
    <property type="evidence" value="ECO:0007669"/>
    <property type="project" value="TreeGrafter"/>
</dbReference>
<dbReference type="InterPro" id="IPR004843">
    <property type="entry name" value="Calcineurin-like_PHP"/>
</dbReference>
<dbReference type="SUPFAM" id="SSF56300">
    <property type="entry name" value="Metallo-dependent phosphatases"/>
    <property type="match status" value="1"/>
</dbReference>
<proteinExistence type="predicted"/>
<dbReference type="Pfam" id="PF00149">
    <property type="entry name" value="Metallophos"/>
    <property type="match status" value="1"/>
</dbReference>
<dbReference type="InterPro" id="IPR051158">
    <property type="entry name" value="Metallophosphoesterase_sf"/>
</dbReference>
<dbReference type="STRING" id="1477437.SAMN05444682_114141"/>
<name>A0A1I3UGE9_9SPHI</name>
<evidence type="ECO:0000259" key="3">
    <source>
        <dbReference type="Pfam" id="PF00149"/>
    </source>
</evidence>